<name>A0ACB7PDS0_9PEZI</name>
<reference evidence="1 2" key="1">
    <citation type="journal article" date="2021" name="Nat. Commun.">
        <title>Genetic determinants of endophytism in the Arabidopsis root mycobiome.</title>
        <authorList>
            <person name="Mesny F."/>
            <person name="Miyauchi S."/>
            <person name="Thiergart T."/>
            <person name="Pickel B."/>
            <person name="Atanasova L."/>
            <person name="Karlsson M."/>
            <person name="Huettel B."/>
            <person name="Barry K.W."/>
            <person name="Haridas S."/>
            <person name="Chen C."/>
            <person name="Bauer D."/>
            <person name="Andreopoulos W."/>
            <person name="Pangilinan J."/>
            <person name="LaButti K."/>
            <person name="Riley R."/>
            <person name="Lipzen A."/>
            <person name="Clum A."/>
            <person name="Drula E."/>
            <person name="Henrissat B."/>
            <person name="Kohler A."/>
            <person name="Grigoriev I.V."/>
            <person name="Martin F.M."/>
            <person name="Hacquard S."/>
        </authorList>
    </citation>
    <scope>NUCLEOTIDE SEQUENCE [LARGE SCALE GENOMIC DNA]</scope>
    <source>
        <strain evidence="1 2">MPI-SDFR-AT-0079</strain>
    </source>
</reference>
<sequence length="186" mass="19748">MDYPEQLQSRAEKTPVPALAKEAYPPLLGLLIPNTTSERANQEGGKTGTRSSAKICGFDEGSGDLRQAVRIGDRIECSGQGGWDPTTGAISASLTAEIEQAFANVDACLRAAGGKGWGQVYKVNLYTTELSEEMFTAWAASMHKWAGETHRPLMTGVAVAGLGVPGMRVEVEVVAYLGGEEDEGEK</sequence>
<gene>
    <name evidence="1" type="ORF">F5144DRAFT_591148</name>
</gene>
<comment type="caution">
    <text evidence="1">The sequence shown here is derived from an EMBL/GenBank/DDBJ whole genome shotgun (WGS) entry which is preliminary data.</text>
</comment>
<evidence type="ECO:0000313" key="2">
    <source>
        <dbReference type="Proteomes" id="UP000724584"/>
    </source>
</evidence>
<dbReference type="EMBL" id="JAGIZQ010000003">
    <property type="protein sequence ID" value="KAH6635810.1"/>
    <property type="molecule type" value="Genomic_DNA"/>
</dbReference>
<dbReference type="Proteomes" id="UP000724584">
    <property type="component" value="Unassembled WGS sequence"/>
</dbReference>
<keyword evidence="2" id="KW-1185">Reference proteome</keyword>
<proteinExistence type="predicted"/>
<protein>
    <submittedName>
        <fullName evidence="1">Endoribonuclease L-PSP/chorismate mutase-like protein</fullName>
    </submittedName>
</protein>
<organism evidence="1 2">
    <name type="scientific">Chaetomium tenue</name>
    <dbReference type="NCBI Taxonomy" id="1854479"/>
    <lineage>
        <taxon>Eukaryota</taxon>
        <taxon>Fungi</taxon>
        <taxon>Dikarya</taxon>
        <taxon>Ascomycota</taxon>
        <taxon>Pezizomycotina</taxon>
        <taxon>Sordariomycetes</taxon>
        <taxon>Sordariomycetidae</taxon>
        <taxon>Sordariales</taxon>
        <taxon>Chaetomiaceae</taxon>
        <taxon>Chaetomium</taxon>
    </lineage>
</organism>
<accession>A0ACB7PDS0</accession>
<evidence type="ECO:0000313" key="1">
    <source>
        <dbReference type="EMBL" id="KAH6635810.1"/>
    </source>
</evidence>